<keyword evidence="2" id="KW-1185">Reference proteome</keyword>
<protein>
    <submittedName>
        <fullName evidence="1">Uncharacterized protein</fullName>
    </submittedName>
</protein>
<dbReference type="GeneTree" id="ENSGT00940000177294"/>
<proteinExistence type="predicted"/>
<reference evidence="1" key="2">
    <citation type="submission" date="2025-09" db="UniProtKB">
        <authorList>
            <consortium name="Ensembl"/>
        </authorList>
    </citation>
    <scope>IDENTIFICATION</scope>
</reference>
<evidence type="ECO:0000313" key="1">
    <source>
        <dbReference type="Ensembl" id="ENSFHEP00000026974.1"/>
    </source>
</evidence>
<organism evidence="1 2">
    <name type="scientific">Fundulus heteroclitus</name>
    <name type="common">Killifish</name>
    <name type="synonym">Mummichog</name>
    <dbReference type="NCBI Taxonomy" id="8078"/>
    <lineage>
        <taxon>Eukaryota</taxon>
        <taxon>Metazoa</taxon>
        <taxon>Chordata</taxon>
        <taxon>Craniata</taxon>
        <taxon>Vertebrata</taxon>
        <taxon>Euteleostomi</taxon>
        <taxon>Actinopterygii</taxon>
        <taxon>Neopterygii</taxon>
        <taxon>Teleostei</taxon>
        <taxon>Neoteleostei</taxon>
        <taxon>Acanthomorphata</taxon>
        <taxon>Ovalentaria</taxon>
        <taxon>Atherinomorphae</taxon>
        <taxon>Cyprinodontiformes</taxon>
        <taxon>Fundulidae</taxon>
        <taxon>Fundulus</taxon>
    </lineage>
</organism>
<evidence type="ECO:0000313" key="2">
    <source>
        <dbReference type="Proteomes" id="UP000265000"/>
    </source>
</evidence>
<name>A0A3Q2QJ27_FUNHE</name>
<sequence>MRVPSPISKAAAILVIGFSAASFSFLASKRGLYSKIGSRLTNDGTTRRASHIFNALGLSPGSGNLGSSGSTTMCFFSRVHPLSFPFRPFGFWIGFCSMEDADVPSGSNFFLVTEDAIDVVDFMKDSAAGVSFDVLITSFRISMSLSPVFSGDDEQTDAVTGSCGSVNPLVGMCGSVDTFSGNCSWMFVLA</sequence>
<accession>A0A3Q2QJ27</accession>
<dbReference type="AlphaFoldDB" id="A0A3Q2QJ27"/>
<dbReference type="Proteomes" id="UP000265000">
    <property type="component" value="Unplaced"/>
</dbReference>
<dbReference type="Ensembl" id="ENSFHET00000001364.1">
    <property type="protein sequence ID" value="ENSFHEP00000026974.1"/>
    <property type="gene ID" value="ENSFHEG00000010124.1"/>
</dbReference>
<reference evidence="1" key="1">
    <citation type="submission" date="2025-08" db="UniProtKB">
        <authorList>
            <consortium name="Ensembl"/>
        </authorList>
    </citation>
    <scope>IDENTIFICATION</scope>
</reference>